<dbReference type="InterPro" id="IPR036865">
    <property type="entry name" value="CRAL-TRIO_dom_sf"/>
</dbReference>
<dbReference type="SUPFAM" id="SSF52087">
    <property type="entry name" value="CRAL/TRIO domain"/>
    <property type="match status" value="1"/>
</dbReference>
<keyword evidence="3" id="KW-1185">Reference proteome</keyword>
<name>A0A0C9VIY9_SPHS4</name>
<dbReference type="EMBL" id="KN837136">
    <property type="protein sequence ID" value="KIJ41507.1"/>
    <property type="molecule type" value="Genomic_DNA"/>
</dbReference>
<dbReference type="Proteomes" id="UP000054279">
    <property type="component" value="Unassembled WGS sequence"/>
</dbReference>
<evidence type="ECO:0000259" key="1">
    <source>
        <dbReference type="PROSITE" id="PS50191"/>
    </source>
</evidence>
<dbReference type="OrthoDB" id="1434354at2759"/>
<dbReference type="HOGENOM" id="CLU_1983002_0_0_1"/>
<dbReference type="PANTHER" id="PTHR45657:SF1">
    <property type="entry name" value="CRAL-TRIO DOMAIN-CONTAINING PROTEIN YKL091C-RELATED"/>
    <property type="match status" value="1"/>
</dbReference>
<dbReference type="InterPro" id="IPR051026">
    <property type="entry name" value="PI/PC_transfer"/>
</dbReference>
<dbReference type="AlphaFoldDB" id="A0A0C9VIY9"/>
<dbReference type="Pfam" id="PF00650">
    <property type="entry name" value="CRAL_TRIO"/>
    <property type="match status" value="1"/>
</dbReference>
<dbReference type="PROSITE" id="PS50191">
    <property type="entry name" value="CRAL_TRIO"/>
    <property type="match status" value="1"/>
</dbReference>
<feature type="domain" description="CRAL-TRIO" evidence="1">
    <location>
        <begin position="1"/>
        <end position="77"/>
    </location>
</feature>
<dbReference type="Gene3D" id="3.40.525.10">
    <property type="entry name" value="CRAL-TRIO lipid binding domain"/>
    <property type="match status" value="1"/>
</dbReference>
<dbReference type="InterPro" id="IPR001251">
    <property type="entry name" value="CRAL-TRIO_dom"/>
</dbReference>
<dbReference type="CDD" id="cd00170">
    <property type="entry name" value="SEC14"/>
    <property type="match status" value="1"/>
</dbReference>
<reference evidence="2 3" key="1">
    <citation type="submission" date="2014-06" db="EMBL/GenBank/DDBJ databases">
        <title>Evolutionary Origins and Diversification of the Mycorrhizal Mutualists.</title>
        <authorList>
            <consortium name="DOE Joint Genome Institute"/>
            <consortium name="Mycorrhizal Genomics Consortium"/>
            <person name="Kohler A."/>
            <person name="Kuo A."/>
            <person name="Nagy L.G."/>
            <person name="Floudas D."/>
            <person name="Copeland A."/>
            <person name="Barry K.W."/>
            <person name="Cichocki N."/>
            <person name="Veneault-Fourrey C."/>
            <person name="LaButti K."/>
            <person name="Lindquist E.A."/>
            <person name="Lipzen A."/>
            <person name="Lundell T."/>
            <person name="Morin E."/>
            <person name="Murat C."/>
            <person name="Riley R."/>
            <person name="Ohm R."/>
            <person name="Sun H."/>
            <person name="Tunlid A."/>
            <person name="Henrissat B."/>
            <person name="Grigoriev I.V."/>
            <person name="Hibbett D.S."/>
            <person name="Martin F."/>
        </authorList>
    </citation>
    <scope>NUCLEOTIDE SEQUENCE [LARGE SCALE GENOMIC DNA]</scope>
    <source>
        <strain evidence="2 3">SS14</strain>
    </source>
</reference>
<proteinExistence type="predicted"/>
<evidence type="ECO:0000313" key="3">
    <source>
        <dbReference type="Proteomes" id="UP000054279"/>
    </source>
</evidence>
<dbReference type="PANTHER" id="PTHR45657">
    <property type="entry name" value="CRAL-TRIO DOMAIN-CONTAINING PROTEIN YKL091C-RELATED"/>
    <property type="match status" value="1"/>
</dbReference>
<gene>
    <name evidence="2" type="ORF">M422DRAFT_255416</name>
</gene>
<accession>A0A0C9VIY9</accession>
<sequence>MSLDWPGLLPRKYMGKSYIINVPYLFSTIWSFVKPWLDEITVSNIDILGRNYKKRLLDQISAENLPKDLDGLCECEGSCSTTDAGPWHNMSKDEVEAGLKKIRYNEFPSSPVVPNVPKEGIIGQKA</sequence>
<organism evidence="2 3">
    <name type="scientific">Sphaerobolus stellatus (strain SS14)</name>
    <dbReference type="NCBI Taxonomy" id="990650"/>
    <lineage>
        <taxon>Eukaryota</taxon>
        <taxon>Fungi</taxon>
        <taxon>Dikarya</taxon>
        <taxon>Basidiomycota</taxon>
        <taxon>Agaricomycotina</taxon>
        <taxon>Agaricomycetes</taxon>
        <taxon>Phallomycetidae</taxon>
        <taxon>Geastrales</taxon>
        <taxon>Sphaerobolaceae</taxon>
        <taxon>Sphaerobolus</taxon>
    </lineage>
</organism>
<protein>
    <recommendedName>
        <fullName evidence="1">CRAL-TRIO domain-containing protein</fullName>
    </recommendedName>
</protein>
<evidence type="ECO:0000313" key="2">
    <source>
        <dbReference type="EMBL" id="KIJ41507.1"/>
    </source>
</evidence>